<name>A0A975KBP5_9SPHN</name>
<dbReference type="RefSeq" id="WP_212611290.1">
    <property type="nucleotide sequence ID" value="NZ_CP073910.1"/>
</dbReference>
<feature type="compositionally biased region" description="Low complexity" evidence="1">
    <location>
        <begin position="45"/>
        <end position="61"/>
    </location>
</feature>
<proteinExistence type="predicted"/>
<reference evidence="2" key="1">
    <citation type="submission" date="2021-04" db="EMBL/GenBank/DDBJ databases">
        <title>Isolation of p-tert-butylphenol degrading bacteria Sphingobium phenoxybenzoativorans Tas13 from active sludge.</title>
        <authorList>
            <person name="Li Y."/>
        </authorList>
    </citation>
    <scope>NUCLEOTIDE SEQUENCE</scope>
    <source>
        <strain evidence="2">Tas13</strain>
    </source>
</reference>
<gene>
    <name evidence="2" type="ORF">KFK14_23585</name>
</gene>
<feature type="region of interest" description="Disordered" evidence="1">
    <location>
        <begin position="34"/>
        <end position="61"/>
    </location>
</feature>
<dbReference type="EMBL" id="CP073910">
    <property type="protein sequence ID" value="QUT08438.1"/>
    <property type="molecule type" value="Genomic_DNA"/>
</dbReference>
<keyword evidence="3" id="KW-1185">Reference proteome</keyword>
<dbReference type="KEGG" id="spph:KFK14_23585"/>
<evidence type="ECO:0000313" key="2">
    <source>
        <dbReference type="EMBL" id="QUT08438.1"/>
    </source>
</evidence>
<dbReference type="AlphaFoldDB" id="A0A975KBP5"/>
<accession>A0A975KBP5</accession>
<sequence length="61" mass="6394">MIAFFKSDMFRNFAGGFVLGTIGILALQMTESHHDQPAKPSAGYSSVVQASPPPASVKAAL</sequence>
<organism evidence="2 3">
    <name type="scientific">Sphingobium phenoxybenzoativorans</name>
    <dbReference type="NCBI Taxonomy" id="1592790"/>
    <lineage>
        <taxon>Bacteria</taxon>
        <taxon>Pseudomonadati</taxon>
        <taxon>Pseudomonadota</taxon>
        <taxon>Alphaproteobacteria</taxon>
        <taxon>Sphingomonadales</taxon>
        <taxon>Sphingomonadaceae</taxon>
        <taxon>Sphingobium</taxon>
    </lineage>
</organism>
<protein>
    <submittedName>
        <fullName evidence="2">Uncharacterized protein</fullName>
    </submittedName>
</protein>
<evidence type="ECO:0000313" key="3">
    <source>
        <dbReference type="Proteomes" id="UP000681425"/>
    </source>
</evidence>
<dbReference type="Proteomes" id="UP000681425">
    <property type="component" value="Chromosome"/>
</dbReference>
<evidence type="ECO:0000256" key="1">
    <source>
        <dbReference type="SAM" id="MobiDB-lite"/>
    </source>
</evidence>